<dbReference type="Proteomes" id="UP001596303">
    <property type="component" value="Unassembled WGS sequence"/>
</dbReference>
<dbReference type="EMBL" id="JBHSSW010000013">
    <property type="protein sequence ID" value="MFC6198696.1"/>
    <property type="molecule type" value="Genomic_DNA"/>
</dbReference>
<evidence type="ECO:0000256" key="1">
    <source>
        <dbReference type="SAM" id="Coils"/>
    </source>
</evidence>
<evidence type="ECO:0000313" key="3">
    <source>
        <dbReference type="Proteomes" id="UP001596303"/>
    </source>
</evidence>
<feature type="coiled-coil region" evidence="1">
    <location>
        <begin position="52"/>
        <end position="79"/>
    </location>
</feature>
<name>A0ABW1SBQ5_9PROT</name>
<comment type="caution">
    <text evidence="2">The sequence shown here is derived from an EMBL/GenBank/DDBJ whole genome shotgun (WGS) entry which is preliminary data.</text>
</comment>
<reference evidence="3" key="1">
    <citation type="journal article" date="2019" name="Int. J. Syst. Evol. Microbiol.">
        <title>The Global Catalogue of Microorganisms (GCM) 10K type strain sequencing project: providing services to taxonomists for standard genome sequencing and annotation.</title>
        <authorList>
            <consortium name="The Broad Institute Genomics Platform"/>
            <consortium name="The Broad Institute Genome Sequencing Center for Infectious Disease"/>
            <person name="Wu L."/>
            <person name="Ma J."/>
        </authorList>
    </citation>
    <scope>NUCLEOTIDE SEQUENCE [LARGE SCALE GENOMIC DNA]</scope>
    <source>
        <strain evidence="3">CGMCC-1.15741</strain>
    </source>
</reference>
<dbReference type="RefSeq" id="WP_377379147.1">
    <property type="nucleotide sequence ID" value="NZ_JBHSSW010000013.1"/>
</dbReference>
<gene>
    <name evidence="2" type="ORF">ACFQDM_11425</name>
</gene>
<keyword evidence="3" id="KW-1185">Reference proteome</keyword>
<protein>
    <submittedName>
        <fullName evidence="2">Accessory factor UbiK family protein</fullName>
    </submittedName>
</protein>
<keyword evidence="1" id="KW-0175">Coiled coil</keyword>
<sequence>MAQGNPLLDDMAKVMTGMMDAAQSVGEEAKTAMRAQGDKFAAEMDLARRDEVEALKILAQTALQRVEELEKRVIELENQASK</sequence>
<dbReference type="InterPro" id="IPR007475">
    <property type="entry name" value="UbiK"/>
</dbReference>
<dbReference type="Pfam" id="PF04380">
    <property type="entry name" value="BMFP"/>
    <property type="match status" value="1"/>
</dbReference>
<proteinExistence type="predicted"/>
<organism evidence="2 3">
    <name type="scientific">Ponticaulis profundi</name>
    <dbReference type="NCBI Taxonomy" id="2665222"/>
    <lineage>
        <taxon>Bacteria</taxon>
        <taxon>Pseudomonadati</taxon>
        <taxon>Pseudomonadota</taxon>
        <taxon>Alphaproteobacteria</taxon>
        <taxon>Hyphomonadales</taxon>
        <taxon>Hyphomonadaceae</taxon>
        <taxon>Ponticaulis</taxon>
    </lineage>
</organism>
<accession>A0ABW1SBQ5</accession>
<evidence type="ECO:0000313" key="2">
    <source>
        <dbReference type="EMBL" id="MFC6198696.1"/>
    </source>
</evidence>